<protein>
    <submittedName>
        <fullName evidence="1">Mu-like prophage protein Com</fullName>
    </submittedName>
</protein>
<reference evidence="1" key="1">
    <citation type="submission" date="2017-02" db="EMBL/GenBank/DDBJ databases">
        <title>Haemophilus influenzae in COPD genome sequencing project.</title>
        <authorList>
            <person name="Murphy T.F."/>
            <person name="Kong Y."/>
            <person name="Nadendla S."/>
            <person name="Tettelin H."/>
            <person name="Pettigrew M."/>
        </authorList>
    </citation>
    <scope>NUCLEOTIDE SEQUENCE [LARGE SCALE GENOMIC DNA]</scope>
    <source>
        <strain evidence="1">84P15H4</strain>
    </source>
</reference>
<dbReference type="EMBL" id="MZHU01000080">
    <property type="protein sequence ID" value="PRK63470.1"/>
    <property type="molecule type" value="Genomic_DNA"/>
</dbReference>
<name>A0A2S9RZG9_HAEIF</name>
<dbReference type="RefSeq" id="WP_032823678.1">
    <property type="nucleotide sequence ID" value="NZ_AP018775.1"/>
</dbReference>
<accession>A0A2S9RZG9</accession>
<proteinExistence type="predicted"/>
<sequence length="42" mass="4725">MQSIKAIRCTFCNKLLAKVGIVGYLEIKCPRCKTVNTTCQFT</sequence>
<dbReference type="InterPro" id="IPR019294">
    <property type="entry name" value="Translation_reg_Com"/>
</dbReference>
<comment type="caution">
    <text evidence="1">The sequence shown here is derived from an EMBL/GenBank/DDBJ whole genome shotgun (WGS) entry which is preliminary data.</text>
</comment>
<gene>
    <name evidence="1" type="ORF">BV163_01702</name>
</gene>
<organism evidence="1">
    <name type="scientific">Haemophilus influenzae</name>
    <dbReference type="NCBI Taxonomy" id="727"/>
    <lineage>
        <taxon>Bacteria</taxon>
        <taxon>Pseudomonadati</taxon>
        <taxon>Pseudomonadota</taxon>
        <taxon>Gammaproteobacteria</taxon>
        <taxon>Pasteurellales</taxon>
        <taxon>Pasteurellaceae</taxon>
        <taxon>Haemophilus</taxon>
    </lineage>
</organism>
<dbReference type="AlphaFoldDB" id="A0A2S9RZG9"/>
<dbReference type="Pfam" id="PF10122">
    <property type="entry name" value="Zn_ribbon_Com"/>
    <property type="match status" value="1"/>
</dbReference>
<evidence type="ECO:0000313" key="1">
    <source>
        <dbReference type="EMBL" id="PRK63470.1"/>
    </source>
</evidence>